<dbReference type="EMBL" id="RAWK01000167">
    <property type="protein sequence ID" value="RKH60527.1"/>
    <property type="molecule type" value="Genomic_DNA"/>
</dbReference>
<dbReference type="InterPro" id="IPR012337">
    <property type="entry name" value="RNaseH-like_sf"/>
</dbReference>
<protein>
    <submittedName>
        <fullName evidence="1">Uncharacterized protein</fullName>
    </submittedName>
</protein>
<dbReference type="OrthoDB" id="5422352at2"/>
<name>A0A3A8PVP4_9BACT</name>
<organism evidence="1 2">
    <name type="scientific">Corallococcus aberystwythensis</name>
    <dbReference type="NCBI Taxonomy" id="2316722"/>
    <lineage>
        <taxon>Bacteria</taxon>
        <taxon>Pseudomonadati</taxon>
        <taxon>Myxococcota</taxon>
        <taxon>Myxococcia</taxon>
        <taxon>Myxococcales</taxon>
        <taxon>Cystobacterineae</taxon>
        <taxon>Myxococcaceae</taxon>
        <taxon>Corallococcus</taxon>
    </lineage>
</organism>
<dbReference type="SUPFAM" id="SSF53098">
    <property type="entry name" value="Ribonuclease H-like"/>
    <property type="match status" value="1"/>
</dbReference>
<dbReference type="Proteomes" id="UP000267003">
    <property type="component" value="Unassembled WGS sequence"/>
</dbReference>
<evidence type="ECO:0000313" key="1">
    <source>
        <dbReference type="EMBL" id="RKH60527.1"/>
    </source>
</evidence>
<gene>
    <name evidence="1" type="ORF">D7W81_25410</name>
</gene>
<dbReference type="AlphaFoldDB" id="A0A3A8PVP4"/>
<comment type="caution">
    <text evidence="1">The sequence shown here is derived from an EMBL/GenBank/DDBJ whole genome shotgun (WGS) entry which is preliminary data.</text>
</comment>
<accession>A0A3A8PVP4</accession>
<evidence type="ECO:0000313" key="2">
    <source>
        <dbReference type="Proteomes" id="UP000267003"/>
    </source>
</evidence>
<sequence length="172" mass="19072">MRTRSQSHEVAALYRTRWRIECLFGRLESVLESELRGLGSPQGALLGFCVALVAYDVLALLQAAVQTAHPVCEQKPISSFYIAAELREYYGGMKAALPQEVWAPYESQTPKGLARTLVDMARHVYPVVLLKHPRGPKSVKKKGYAPGSEVRRQVATSRVLTAGTVDYVKQDV</sequence>
<reference evidence="2" key="1">
    <citation type="submission" date="2018-09" db="EMBL/GenBank/DDBJ databases">
        <authorList>
            <person name="Livingstone P.G."/>
            <person name="Whitworth D.E."/>
        </authorList>
    </citation>
    <scope>NUCLEOTIDE SEQUENCE [LARGE SCALE GENOMIC DNA]</scope>
    <source>
        <strain evidence="2">AB050A</strain>
    </source>
</reference>
<keyword evidence="2" id="KW-1185">Reference proteome</keyword>
<proteinExistence type="predicted"/>